<proteinExistence type="predicted"/>
<dbReference type="HOGENOM" id="CLU_1277122_0_0_9"/>
<feature type="transmembrane region" description="Helical" evidence="1">
    <location>
        <begin position="191"/>
        <end position="214"/>
    </location>
</feature>
<dbReference type="Proteomes" id="UP000010880">
    <property type="component" value="Chromosome"/>
</dbReference>
<feature type="transmembrane region" description="Helical" evidence="1">
    <location>
        <begin position="20"/>
        <end position="40"/>
    </location>
</feature>
<dbReference type="EMBL" id="CP003359">
    <property type="protein sequence ID" value="AGB41118.1"/>
    <property type="molecule type" value="Genomic_DNA"/>
</dbReference>
<accession>L0KAJ1</accession>
<reference evidence="3" key="1">
    <citation type="submission" date="2012-02" db="EMBL/GenBank/DDBJ databases">
        <title>The complete genome of Halobacteroides halobius DSM 5150.</title>
        <authorList>
            <person name="Lucas S."/>
            <person name="Copeland A."/>
            <person name="Lapidus A."/>
            <person name="Glavina del Rio T."/>
            <person name="Dalin E."/>
            <person name="Tice H."/>
            <person name="Bruce D."/>
            <person name="Goodwin L."/>
            <person name="Pitluck S."/>
            <person name="Peters L."/>
            <person name="Mikhailova N."/>
            <person name="Gu W."/>
            <person name="Kyrpides N."/>
            <person name="Mavromatis K."/>
            <person name="Ivanova N."/>
            <person name="Brettin T."/>
            <person name="Detter J.C."/>
            <person name="Han C."/>
            <person name="Larimer F."/>
            <person name="Land M."/>
            <person name="Hauser L."/>
            <person name="Markowitz V."/>
            <person name="Cheng J.-F."/>
            <person name="Hugenholtz P."/>
            <person name="Woyke T."/>
            <person name="Wu D."/>
            <person name="Tindall B."/>
            <person name="Pomrenke H."/>
            <person name="Brambilla E."/>
            <person name="Klenk H.-P."/>
            <person name="Eisen J.A."/>
        </authorList>
    </citation>
    <scope>NUCLEOTIDE SEQUENCE [LARGE SCALE GENOMIC DNA]</scope>
    <source>
        <strain evidence="3">ATCC 35273 / DSM 5150 / MD-1</strain>
    </source>
</reference>
<evidence type="ECO:0000256" key="1">
    <source>
        <dbReference type="SAM" id="Phobius"/>
    </source>
</evidence>
<evidence type="ECO:0000313" key="2">
    <source>
        <dbReference type="EMBL" id="AGB41118.1"/>
    </source>
</evidence>
<protein>
    <submittedName>
        <fullName evidence="2">YeeE/YedE family protein (DUF395)</fullName>
    </submittedName>
</protein>
<name>L0KAJ1_HALHC</name>
<evidence type="ECO:0000313" key="3">
    <source>
        <dbReference type="Proteomes" id="UP000010880"/>
    </source>
</evidence>
<keyword evidence="1" id="KW-1133">Transmembrane helix</keyword>
<sequence length="219" mass="24026">MKGVNNISKLAYRLQPNVKWQRKIGIGLVLLTIIIAYLVYNLLSTGLAFAWVFGLLIGFTLQRSKICFTAALRDPLLFGMTGATRAIILSLIITTLGYAGMQYYQLAHGLNLVGKFTPLGWHIPLGAFIFGIGAAISGGCASGTLVRLGEGFQLQIVVLIGFIIGSTHGAYDGAWWYHLFSETKVHLPSIIGWKLGIGLQLVVLVLLYVVAYLWEKHKF</sequence>
<dbReference type="KEGG" id="hhl:Halha_1170"/>
<dbReference type="InterPro" id="IPR007272">
    <property type="entry name" value="Sulf_transp_TsuA/YedE"/>
</dbReference>
<feature type="transmembrane region" description="Helical" evidence="1">
    <location>
        <begin position="119"/>
        <end position="140"/>
    </location>
</feature>
<dbReference type="eggNOG" id="COG2391">
    <property type="taxonomic scope" value="Bacteria"/>
</dbReference>
<keyword evidence="1" id="KW-0472">Membrane</keyword>
<dbReference type="STRING" id="748449.Halha_1170"/>
<feature type="transmembrane region" description="Helical" evidence="1">
    <location>
        <begin position="152"/>
        <end position="171"/>
    </location>
</feature>
<dbReference type="AlphaFoldDB" id="L0KAJ1"/>
<feature type="transmembrane region" description="Helical" evidence="1">
    <location>
        <begin position="76"/>
        <end position="99"/>
    </location>
</feature>
<gene>
    <name evidence="2" type="ordered locus">Halha_1170</name>
</gene>
<keyword evidence="1" id="KW-0812">Transmembrane</keyword>
<keyword evidence="3" id="KW-1185">Reference proteome</keyword>
<feature type="transmembrane region" description="Helical" evidence="1">
    <location>
        <begin position="46"/>
        <end position="64"/>
    </location>
</feature>
<dbReference type="Pfam" id="PF04143">
    <property type="entry name" value="Sulf_transp"/>
    <property type="match status" value="1"/>
</dbReference>
<organism evidence="2 3">
    <name type="scientific">Halobacteroides halobius (strain ATCC 35273 / DSM 5150 / MD-1)</name>
    <dbReference type="NCBI Taxonomy" id="748449"/>
    <lineage>
        <taxon>Bacteria</taxon>
        <taxon>Bacillati</taxon>
        <taxon>Bacillota</taxon>
        <taxon>Clostridia</taxon>
        <taxon>Halanaerobiales</taxon>
        <taxon>Halobacteroidaceae</taxon>
        <taxon>Halobacteroides</taxon>
    </lineage>
</organism>